<name>A0A9Q1HIA2_HOLLE</name>
<gene>
    <name evidence="2" type="ORF">HOLleu_09052</name>
</gene>
<accession>A0A9Q1HIA2</accession>
<comment type="caution">
    <text evidence="2">The sequence shown here is derived from an EMBL/GenBank/DDBJ whole genome shotgun (WGS) entry which is preliminary data.</text>
</comment>
<protein>
    <submittedName>
        <fullName evidence="2">Uncharacterized protein</fullName>
    </submittedName>
</protein>
<proteinExistence type="predicted"/>
<dbReference type="AlphaFoldDB" id="A0A9Q1HIA2"/>
<dbReference type="EMBL" id="JAIZAY010000003">
    <property type="protein sequence ID" value="KAJ8045931.1"/>
    <property type="molecule type" value="Genomic_DNA"/>
</dbReference>
<feature type="transmembrane region" description="Helical" evidence="1">
    <location>
        <begin position="12"/>
        <end position="30"/>
    </location>
</feature>
<keyword evidence="1" id="KW-0812">Transmembrane</keyword>
<reference evidence="2" key="1">
    <citation type="submission" date="2021-10" db="EMBL/GenBank/DDBJ databases">
        <title>Tropical sea cucumber genome reveals ecological adaptation and Cuvierian tubules defense mechanism.</title>
        <authorList>
            <person name="Chen T."/>
        </authorList>
    </citation>
    <scope>NUCLEOTIDE SEQUENCE</scope>
    <source>
        <strain evidence="2">Nanhai2018</strain>
        <tissue evidence="2">Muscle</tissue>
    </source>
</reference>
<sequence>MFAQYVCCISTNTWALAGICLLLYLLKKYWQQLYFVRMGIPGPTPIPVIGSVYLFKDDWQPI</sequence>
<evidence type="ECO:0000256" key="1">
    <source>
        <dbReference type="SAM" id="Phobius"/>
    </source>
</evidence>
<organism evidence="2 3">
    <name type="scientific">Holothuria leucospilota</name>
    <name type="common">Black long sea cucumber</name>
    <name type="synonym">Mertensiothuria leucospilota</name>
    <dbReference type="NCBI Taxonomy" id="206669"/>
    <lineage>
        <taxon>Eukaryota</taxon>
        <taxon>Metazoa</taxon>
        <taxon>Echinodermata</taxon>
        <taxon>Eleutherozoa</taxon>
        <taxon>Echinozoa</taxon>
        <taxon>Holothuroidea</taxon>
        <taxon>Aspidochirotacea</taxon>
        <taxon>Aspidochirotida</taxon>
        <taxon>Holothuriidae</taxon>
        <taxon>Holothuria</taxon>
    </lineage>
</organism>
<keyword evidence="1" id="KW-1133">Transmembrane helix</keyword>
<evidence type="ECO:0000313" key="3">
    <source>
        <dbReference type="Proteomes" id="UP001152320"/>
    </source>
</evidence>
<evidence type="ECO:0000313" key="2">
    <source>
        <dbReference type="EMBL" id="KAJ8045931.1"/>
    </source>
</evidence>
<dbReference type="Proteomes" id="UP001152320">
    <property type="component" value="Chromosome 3"/>
</dbReference>
<keyword evidence="1" id="KW-0472">Membrane</keyword>
<keyword evidence="3" id="KW-1185">Reference proteome</keyword>